<evidence type="ECO:0000313" key="1">
    <source>
        <dbReference type="EMBL" id="GAA0860171.1"/>
    </source>
</evidence>
<gene>
    <name evidence="1" type="ORF">GCM10009114_36320</name>
</gene>
<evidence type="ECO:0000313" key="2">
    <source>
        <dbReference type="Proteomes" id="UP001500359"/>
    </source>
</evidence>
<comment type="caution">
    <text evidence="1">The sequence shown here is derived from an EMBL/GenBank/DDBJ whole genome shotgun (WGS) entry which is preliminary data.</text>
</comment>
<dbReference type="Proteomes" id="UP001500359">
    <property type="component" value="Unassembled WGS sequence"/>
</dbReference>
<dbReference type="EMBL" id="BAAAFD010000019">
    <property type="protein sequence ID" value="GAA0860171.1"/>
    <property type="molecule type" value="Genomic_DNA"/>
</dbReference>
<reference evidence="1 2" key="1">
    <citation type="journal article" date="2019" name="Int. J. Syst. Evol. Microbiol.">
        <title>The Global Catalogue of Microorganisms (GCM) 10K type strain sequencing project: providing services to taxonomists for standard genome sequencing and annotation.</title>
        <authorList>
            <consortium name="The Broad Institute Genomics Platform"/>
            <consortium name="The Broad Institute Genome Sequencing Center for Infectious Disease"/>
            <person name="Wu L."/>
            <person name="Ma J."/>
        </authorList>
    </citation>
    <scope>NUCLEOTIDE SEQUENCE [LARGE SCALE GENOMIC DNA]</scope>
    <source>
        <strain evidence="1 2">JCM 15896</strain>
    </source>
</reference>
<accession>A0ABN1LU72</accession>
<keyword evidence="2" id="KW-1185">Reference proteome</keyword>
<sequence>MLVLKVVSPMRTVSIAFVVSIIILSVLQSARAVDGTFDLGETVFDPSEKFYDKTKSPFIFGVGVGYTDNYNPLLEEDVKSSSLSATGKGNLVTKQEEYWFEAKYLVQTSQFQLADNLIEQSDSFSTFDLGLNNRVFLDQRWSVDLNARYTDFDERIGSGISQFRQGIAENDSASIAQLSASVTYGADRAYRSIQFTVVKSIRDYDDVNVYSNSFDLEQDVVSLYSNFRLSDQTQLIALVEYRKLTYEFAPSLNSNYFRFLTGTEWLPGGKSKVLALIGAYQRRYDTIDNTSGVNWELAIDLYPREDMLFSLGSERRSTSGENNENSFDTIEEEHIAEWLYFYSDQWRFGLTAKLRRLKYQELLQDGTADDLNYGLSTQINLSDHSVVNILIGTNELKDETRGVDATQNSIGVSWQYEF</sequence>
<protein>
    <recommendedName>
        <fullName evidence="3">Beta-barrel porin 2</fullName>
    </recommendedName>
</protein>
<proteinExistence type="predicted"/>
<name>A0ABN1LU72_9ALTE</name>
<organism evidence="1 2">
    <name type="scientific">Aliiglaciecola litoralis</name>
    <dbReference type="NCBI Taxonomy" id="582857"/>
    <lineage>
        <taxon>Bacteria</taxon>
        <taxon>Pseudomonadati</taxon>
        <taxon>Pseudomonadota</taxon>
        <taxon>Gammaproteobacteria</taxon>
        <taxon>Alteromonadales</taxon>
        <taxon>Alteromonadaceae</taxon>
        <taxon>Aliiglaciecola</taxon>
    </lineage>
</organism>
<evidence type="ECO:0008006" key="3">
    <source>
        <dbReference type="Google" id="ProtNLM"/>
    </source>
</evidence>